<accession>A6HGD5</accession>
<organism evidence="1 2">
    <name type="scientific">Rattus norvegicus</name>
    <name type="common">Rat</name>
    <dbReference type="NCBI Taxonomy" id="10116"/>
    <lineage>
        <taxon>Eukaryota</taxon>
        <taxon>Metazoa</taxon>
        <taxon>Chordata</taxon>
        <taxon>Craniata</taxon>
        <taxon>Vertebrata</taxon>
        <taxon>Euteleostomi</taxon>
        <taxon>Mammalia</taxon>
        <taxon>Eutheria</taxon>
        <taxon>Euarchontoglires</taxon>
        <taxon>Glires</taxon>
        <taxon>Rodentia</taxon>
        <taxon>Myomorpha</taxon>
        <taxon>Muroidea</taxon>
        <taxon>Muridae</taxon>
        <taxon>Murinae</taxon>
        <taxon>Rattus</taxon>
    </lineage>
</organism>
<evidence type="ECO:0000313" key="1">
    <source>
        <dbReference type="EMBL" id="EDM05090.1"/>
    </source>
</evidence>
<dbReference type="Proteomes" id="UP000234681">
    <property type="component" value="Chromosome 10"/>
</dbReference>
<sequence length="71" mass="8103">MFTECASLSSWNLLISSLGGTVGNAVPKQFLLSVNYLRHLLCHSIKKIPVCQFCRSHRFFFFHNKSSLLMP</sequence>
<protein>
    <submittedName>
        <fullName evidence="1">Uncharacterized protein</fullName>
    </submittedName>
</protein>
<reference evidence="1 2" key="1">
    <citation type="submission" date="2005-07" db="EMBL/GenBank/DDBJ databases">
        <authorList>
            <person name="Mural R.J."/>
            <person name="Li P.W."/>
            <person name="Adams M.D."/>
            <person name="Amanatides P.G."/>
            <person name="Baden-Tillson H."/>
            <person name="Barnstead M."/>
            <person name="Chin S.H."/>
            <person name="Dew I."/>
            <person name="Evans C.A."/>
            <person name="Ferriera S."/>
            <person name="Flanigan M."/>
            <person name="Fosler C."/>
            <person name="Glodek A."/>
            <person name="Gu Z."/>
            <person name="Holt R.A."/>
            <person name="Jennings D."/>
            <person name="Kraft C.L."/>
            <person name="Lu F."/>
            <person name="Nguyen T."/>
            <person name="Nusskern D.R."/>
            <person name="Pfannkoch C.M."/>
            <person name="Sitter C."/>
            <person name="Sutton G.G."/>
            <person name="Venter J.C."/>
            <person name="Wang Z."/>
            <person name="Woodage T."/>
            <person name="Zheng X.H."/>
            <person name="Zhong F."/>
        </authorList>
    </citation>
    <scope>NUCLEOTIDE SEQUENCE [LARGE SCALE GENOMIC DNA]</scope>
    <source>
        <strain>BN</strain>
        <strain evidence="2">Sprague-Dawley</strain>
    </source>
</reference>
<evidence type="ECO:0000313" key="2">
    <source>
        <dbReference type="Proteomes" id="UP000234681"/>
    </source>
</evidence>
<name>A6HGD5_RAT</name>
<feature type="non-terminal residue" evidence="1">
    <location>
        <position position="71"/>
    </location>
</feature>
<proteinExistence type="predicted"/>
<dbReference type="EMBL" id="CH473948">
    <property type="protein sequence ID" value="EDM05090.1"/>
    <property type="molecule type" value="Genomic_DNA"/>
</dbReference>
<gene>
    <name evidence="1" type="primary">RGD1308747_predicted</name>
    <name evidence="1" type="ORF">rCG_32984</name>
</gene>
<dbReference type="AlphaFoldDB" id="A6HGD5"/>